<organism evidence="12 13">
    <name type="scientific">Linum tenue</name>
    <dbReference type="NCBI Taxonomy" id="586396"/>
    <lineage>
        <taxon>Eukaryota</taxon>
        <taxon>Viridiplantae</taxon>
        <taxon>Streptophyta</taxon>
        <taxon>Embryophyta</taxon>
        <taxon>Tracheophyta</taxon>
        <taxon>Spermatophyta</taxon>
        <taxon>Magnoliopsida</taxon>
        <taxon>eudicotyledons</taxon>
        <taxon>Gunneridae</taxon>
        <taxon>Pentapetalae</taxon>
        <taxon>rosids</taxon>
        <taxon>fabids</taxon>
        <taxon>Malpighiales</taxon>
        <taxon>Linaceae</taxon>
        <taxon>Linum</taxon>
    </lineage>
</organism>
<accession>A0AAV0PXN9</accession>
<feature type="domain" description="C2H2-type" evidence="11">
    <location>
        <begin position="51"/>
        <end position="78"/>
    </location>
</feature>
<keyword evidence="6" id="KW-0805">Transcription regulation</keyword>
<evidence type="ECO:0000256" key="8">
    <source>
        <dbReference type="ARBA" id="ARBA00023242"/>
    </source>
</evidence>
<dbReference type="AlphaFoldDB" id="A0AAV0PXN9"/>
<dbReference type="GO" id="GO:0010200">
    <property type="term" value="P:response to chitin"/>
    <property type="evidence" value="ECO:0007669"/>
    <property type="project" value="TreeGrafter"/>
</dbReference>
<comment type="subcellular location">
    <subcellularLocation>
        <location evidence="1">Nucleus</location>
    </subcellularLocation>
</comment>
<dbReference type="SUPFAM" id="SSF57667">
    <property type="entry name" value="beta-beta-alpha zinc fingers"/>
    <property type="match status" value="1"/>
</dbReference>
<dbReference type="InterPro" id="IPR036236">
    <property type="entry name" value="Znf_C2H2_sf"/>
</dbReference>
<gene>
    <name evidence="12" type="ORF">LITE_LOCUS40280</name>
</gene>
<evidence type="ECO:0000256" key="10">
    <source>
        <dbReference type="SAM" id="MobiDB-lite"/>
    </source>
</evidence>
<evidence type="ECO:0000256" key="6">
    <source>
        <dbReference type="ARBA" id="ARBA00023015"/>
    </source>
</evidence>
<evidence type="ECO:0000256" key="9">
    <source>
        <dbReference type="PROSITE-ProRule" id="PRU00042"/>
    </source>
</evidence>
<keyword evidence="5" id="KW-0862">Zinc</keyword>
<keyword evidence="4 9" id="KW-0863">Zinc-finger</keyword>
<dbReference type="Pfam" id="PF13912">
    <property type="entry name" value="zf-C2H2_6"/>
    <property type="match status" value="2"/>
</dbReference>
<dbReference type="GO" id="GO:0005634">
    <property type="term" value="C:nucleus"/>
    <property type="evidence" value="ECO:0007669"/>
    <property type="project" value="UniProtKB-SubCell"/>
</dbReference>
<dbReference type="Proteomes" id="UP001154282">
    <property type="component" value="Unassembled WGS sequence"/>
</dbReference>
<dbReference type="Gene3D" id="3.30.160.60">
    <property type="entry name" value="Classic Zinc Finger"/>
    <property type="match status" value="1"/>
</dbReference>
<evidence type="ECO:0000256" key="3">
    <source>
        <dbReference type="ARBA" id="ARBA00022737"/>
    </source>
</evidence>
<evidence type="ECO:0000313" key="13">
    <source>
        <dbReference type="Proteomes" id="UP001154282"/>
    </source>
</evidence>
<dbReference type="InterPro" id="IPR013087">
    <property type="entry name" value="Znf_C2H2_type"/>
</dbReference>
<reference evidence="12" key="1">
    <citation type="submission" date="2022-08" db="EMBL/GenBank/DDBJ databases">
        <authorList>
            <person name="Gutierrez-Valencia J."/>
        </authorList>
    </citation>
    <scope>NUCLEOTIDE SEQUENCE</scope>
</reference>
<dbReference type="PROSITE" id="PS50157">
    <property type="entry name" value="ZINC_FINGER_C2H2_2"/>
    <property type="match status" value="2"/>
</dbReference>
<proteinExistence type="predicted"/>
<evidence type="ECO:0000256" key="7">
    <source>
        <dbReference type="ARBA" id="ARBA00023163"/>
    </source>
</evidence>
<protein>
    <recommendedName>
        <fullName evidence="11">C2H2-type domain-containing protein</fullName>
    </recommendedName>
</protein>
<evidence type="ECO:0000256" key="4">
    <source>
        <dbReference type="ARBA" id="ARBA00022771"/>
    </source>
</evidence>
<evidence type="ECO:0000313" key="12">
    <source>
        <dbReference type="EMBL" id="CAI0474981.1"/>
    </source>
</evidence>
<dbReference type="SMART" id="SM00355">
    <property type="entry name" value="ZnF_C2H2"/>
    <property type="match status" value="2"/>
</dbReference>
<name>A0AAV0PXN9_9ROSI</name>
<feature type="region of interest" description="Disordered" evidence="10">
    <location>
        <begin position="66"/>
        <end position="94"/>
    </location>
</feature>
<sequence>MTMKRFPAAAELDDMANCLILLSKIATENDAVLHRRDQSNATTAAGDGRLFECKTCEKKFPSFQALGGHRASHNKPKLQQAHNNHPLDSPPGAKPNNKTHECAICGLEFAMGQALGGHMRRHRAALSLLPAVAMMKKSSSSPAAAAAKSTGHGGKRVMCLDLDLNLTPVENYDLKLQLGSALQIA</sequence>
<dbReference type="EMBL" id="CAMGYJ010000009">
    <property type="protein sequence ID" value="CAI0474981.1"/>
    <property type="molecule type" value="Genomic_DNA"/>
</dbReference>
<dbReference type="PANTHER" id="PTHR26374">
    <property type="entry name" value="ZINC FINGER PROTEIN ZAT5"/>
    <property type="match status" value="1"/>
</dbReference>
<keyword evidence="13" id="KW-1185">Reference proteome</keyword>
<keyword evidence="2" id="KW-0479">Metal-binding</keyword>
<evidence type="ECO:0000256" key="2">
    <source>
        <dbReference type="ARBA" id="ARBA00022723"/>
    </source>
</evidence>
<evidence type="ECO:0000256" key="1">
    <source>
        <dbReference type="ARBA" id="ARBA00004123"/>
    </source>
</evidence>
<keyword evidence="3" id="KW-0677">Repeat</keyword>
<keyword evidence="8" id="KW-0539">Nucleus</keyword>
<feature type="domain" description="C2H2-type" evidence="11">
    <location>
        <begin position="100"/>
        <end position="122"/>
    </location>
</feature>
<dbReference type="GO" id="GO:0008270">
    <property type="term" value="F:zinc ion binding"/>
    <property type="evidence" value="ECO:0007669"/>
    <property type="project" value="UniProtKB-KW"/>
</dbReference>
<evidence type="ECO:0000256" key="5">
    <source>
        <dbReference type="ARBA" id="ARBA00022833"/>
    </source>
</evidence>
<comment type="caution">
    <text evidence="12">The sequence shown here is derived from an EMBL/GenBank/DDBJ whole genome shotgun (WGS) entry which is preliminary data.</text>
</comment>
<dbReference type="PANTHER" id="PTHR26374:SF379">
    <property type="entry name" value="ZINC FINGER PROTEIN ZAT12"/>
    <property type="match status" value="1"/>
</dbReference>
<evidence type="ECO:0000259" key="11">
    <source>
        <dbReference type="PROSITE" id="PS50157"/>
    </source>
</evidence>
<dbReference type="PROSITE" id="PS00028">
    <property type="entry name" value="ZINC_FINGER_C2H2_1"/>
    <property type="match status" value="2"/>
</dbReference>
<keyword evidence="7" id="KW-0804">Transcription</keyword>